<dbReference type="EMBL" id="FXTN01000033">
    <property type="protein sequence ID" value="SMP00043.1"/>
    <property type="molecule type" value="Genomic_DNA"/>
</dbReference>
<accession>A0A521FV40</accession>
<gene>
    <name evidence="1" type="ORF">SAMN06265348_1333</name>
</gene>
<sequence length="51" mass="5844">MTVHSQPGMNSLQTCSSTKGYQIVSADAQRKQDLLFRIQIDLLFRQRTDTD</sequence>
<name>A0A521FV40_9SPHI</name>
<keyword evidence="2" id="KW-1185">Reference proteome</keyword>
<evidence type="ECO:0000313" key="2">
    <source>
        <dbReference type="Proteomes" id="UP000320300"/>
    </source>
</evidence>
<proteinExistence type="predicted"/>
<evidence type="ECO:0000313" key="1">
    <source>
        <dbReference type="EMBL" id="SMP00043.1"/>
    </source>
</evidence>
<protein>
    <submittedName>
        <fullName evidence="1">Uncharacterized protein</fullName>
    </submittedName>
</protein>
<dbReference type="AlphaFoldDB" id="A0A521FV40"/>
<reference evidence="1 2" key="1">
    <citation type="submission" date="2017-05" db="EMBL/GenBank/DDBJ databases">
        <authorList>
            <person name="Varghese N."/>
            <person name="Submissions S."/>
        </authorList>
    </citation>
    <scope>NUCLEOTIDE SEQUENCE [LARGE SCALE GENOMIC DNA]</scope>
    <source>
        <strain evidence="1 2">DSM 19036</strain>
    </source>
</reference>
<organism evidence="1 2">
    <name type="scientific">Pedobacter westerhofensis</name>
    <dbReference type="NCBI Taxonomy" id="425512"/>
    <lineage>
        <taxon>Bacteria</taxon>
        <taxon>Pseudomonadati</taxon>
        <taxon>Bacteroidota</taxon>
        <taxon>Sphingobacteriia</taxon>
        <taxon>Sphingobacteriales</taxon>
        <taxon>Sphingobacteriaceae</taxon>
        <taxon>Pedobacter</taxon>
    </lineage>
</organism>
<dbReference type="Proteomes" id="UP000320300">
    <property type="component" value="Unassembled WGS sequence"/>
</dbReference>